<dbReference type="AlphaFoldDB" id="A0A1M5J3E1"/>
<keyword evidence="1" id="KW-0472">Membrane</keyword>
<dbReference type="EMBL" id="FQVW01000027">
    <property type="protein sequence ID" value="SHG34523.1"/>
    <property type="molecule type" value="Genomic_DNA"/>
</dbReference>
<dbReference type="STRING" id="930117.SAMN05216225_102745"/>
<dbReference type="OrthoDB" id="2729040at2"/>
<evidence type="ECO:0000256" key="1">
    <source>
        <dbReference type="SAM" id="Phobius"/>
    </source>
</evidence>
<organism evidence="2 3">
    <name type="scientific">Ornithinibacillus halophilus</name>
    <dbReference type="NCBI Taxonomy" id="930117"/>
    <lineage>
        <taxon>Bacteria</taxon>
        <taxon>Bacillati</taxon>
        <taxon>Bacillota</taxon>
        <taxon>Bacilli</taxon>
        <taxon>Bacillales</taxon>
        <taxon>Bacillaceae</taxon>
        <taxon>Ornithinibacillus</taxon>
    </lineage>
</organism>
<protein>
    <recommendedName>
        <fullName evidence="4">DUF945 domain-containing protein</fullName>
    </recommendedName>
</protein>
<dbReference type="Proteomes" id="UP000183988">
    <property type="component" value="Unassembled WGS sequence"/>
</dbReference>
<keyword evidence="1" id="KW-0812">Transmembrane</keyword>
<dbReference type="RefSeq" id="WP_072890982.1">
    <property type="nucleotide sequence ID" value="NZ_FQVW01000027.1"/>
</dbReference>
<proteinExistence type="predicted"/>
<accession>A0A1M5J3E1</accession>
<evidence type="ECO:0008006" key="4">
    <source>
        <dbReference type="Google" id="ProtNLM"/>
    </source>
</evidence>
<evidence type="ECO:0000313" key="3">
    <source>
        <dbReference type="Proteomes" id="UP000183988"/>
    </source>
</evidence>
<gene>
    <name evidence="2" type="ORF">SAMN05216225_102745</name>
</gene>
<keyword evidence="1" id="KW-1133">Transmembrane helix</keyword>
<evidence type="ECO:0000313" key="2">
    <source>
        <dbReference type="EMBL" id="SHG34523.1"/>
    </source>
</evidence>
<sequence length="529" mass="58984">MNSRVEGQPKQAKGFNKVIIILIAALLVAGGSAAAFFFLDKSDKEKYFAAEKNTIDFYVEEFQKRYQSELDWNEYTQENPVESVLEISAEYNDPTGASYGLMSPEQIINNSTITVTAALDRENKQLSSSIVGSLGGFEIDGLEAYLTSEKVMLGLPFLEEILQLKGDDFGSLLSQLDPSFSGDETIDFGQLFEGNVFPEEDIEYLKENYVKSLFEEIPDTAFEVVDETVKVKDSNVDTEKITFHLTEEEVQDLLSNLFTKMSEDDRLKEIIKEQFANQTFGALTMPSMSSMIEEEANQLADDFTAAMEEASDAINDISIPEGLTSTIWVNKDDVIVKRNFALEMGPSADETISLSVDGDHVYNGSKQSFEYTFGFSDPYSDEELVLAGDLSFENDVIEDVISLQVEGADVTLETNESLTNDGKEFERVISVSSDELATGQLVWSGDATYEKDQMQSNHQFSVESPDIPENLFYLNLTNDSKAISSVELPSESDVKDLGSMDINELMMYFESEVAPQFEQWLNSLMGPGF</sequence>
<reference evidence="2 3" key="1">
    <citation type="submission" date="2016-11" db="EMBL/GenBank/DDBJ databases">
        <authorList>
            <person name="Jaros S."/>
            <person name="Januszkiewicz K."/>
            <person name="Wedrychowicz H."/>
        </authorList>
    </citation>
    <scope>NUCLEOTIDE SEQUENCE [LARGE SCALE GENOMIC DNA]</scope>
    <source>
        <strain evidence="2 3">IBRC-M 10683</strain>
    </source>
</reference>
<keyword evidence="3" id="KW-1185">Reference proteome</keyword>
<feature type="transmembrane region" description="Helical" evidence="1">
    <location>
        <begin position="18"/>
        <end position="39"/>
    </location>
</feature>
<name>A0A1M5J3E1_9BACI</name>